<evidence type="ECO:0000256" key="8">
    <source>
        <dbReference type="ARBA" id="ARBA00022842"/>
    </source>
</evidence>
<dbReference type="Pfam" id="PF01715">
    <property type="entry name" value="IPPT"/>
    <property type="match status" value="1"/>
</dbReference>
<feature type="binding site" evidence="10">
    <location>
        <begin position="79"/>
        <end position="86"/>
    </location>
    <ligand>
        <name>ATP</name>
        <dbReference type="ChEBI" id="CHEBI:30616"/>
    </ligand>
</feature>
<dbReference type="GO" id="GO:0006400">
    <property type="term" value="P:tRNA modification"/>
    <property type="evidence" value="ECO:0007669"/>
    <property type="project" value="TreeGrafter"/>
</dbReference>
<dbReference type="AlphaFoldDB" id="A0A0S2DED8"/>
<sequence>MQIPVEPPPARGRAAAPNARRSGVAQRPRPIAAVALRRRAGFRGPRGCARLRVAHRRAIRRPRMTASHDPRPLAIALMGPTASGKTALALDWAARLDAEIVSVDSALVYRGLDIGAAKPSAAERAAVPHHLIDVREPWQAYSAAEFASDARAAMDQIAARGRLPILAGGTGLYFHALLHGLSDMPEADPATRAALAEEAARRGWAALHAELAALDPQAAARIHATDAQRIQRALEVWRLSGRTISDWRLASAARPRLPFRVLKLVLAPAERAVLHARIERRFEQMLADGFLDEVRALRALPGLAAHPSPLELPAIRAVGYRQAWEHLDGAFDAAQLRDRGIFATRQLAKRQLTWLRGELDARWFDPLRDAAELEHALRLFAGARLRAPRQGV</sequence>
<keyword evidence="5 10" id="KW-0819">tRNA processing</keyword>
<evidence type="ECO:0000256" key="3">
    <source>
        <dbReference type="ARBA" id="ARBA00005842"/>
    </source>
</evidence>
<dbReference type="Proteomes" id="UP000061569">
    <property type="component" value="Chromosome"/>
</dbReference>
<dbReference type="PANTHER" id="PTHR11088:SF60">
    <property type="entry name" value="TRNA DIMETHYLALLYLTRANSFERASE"/>
    <property type="match status" value="1"/>
</dbReference>
<comment type="function">
    <text evidence="2 10 12">Catalyzes the transfer of a dimethylallyl group onto the adenine at position 37 in tRNAs that read codons beginning with uridine, leading to the formation of N6-(dimethylallyl)adenosine (i(6)A).</text>
</comment>
<feature type="site" description="Interaction with substrate tRNA" evidence="10">
    <location>
        <position position="192"/>
    </location>
</feature>
<feature type="compositionally biased region" description="Low complexity" evidence="14">
    <location>
        <begin position="11"/>
        <end position="21"/>
    </location>
</feature>
<dbReference type="InterPro" id="IPR027417">
    <property type="entry name" value="P-loop_NTPase"/>
</dbReference>
<feature type="region of interest" description="Interaction with substrate tRNA" evidence="10">
    <location>
        <begin position="104"/>
        <end position="107"/>
    </location>
</feature>
<evidence type="ECO:0000256" key="2">
    <source>
        <dbReference type="ARBA" id="ARBA00003213"/>
    </source>
</evidence>
<feature type="site" description="Interaction with substrate tRNA" evidence="10">
    <location>
        <position position="170"/>
    </location>
</feature>
<comment type="subunit">
    <text evidence="10">Monomer.</text>
</comment>
<dbReference type="NCBIfam" id="TIGR00174">
    <property type="entry name" value="miaA"/>
    <property type="match status" value="1"/>
</dbReference>
<dbReference type="HAMAP" id="MF_00185">
    <property type="entry name" value="IPP_trans"/>
    <property type="match status" value="1"/>
</dbReference>
<feature type="binding site" evidence="10">
    <location>
        <begin position="81"/>
        <end position="86"/>
    </location>
    <ligand>
        <name>substrate</name>
    </ligand>
</feature>
<dbReference type="GO" id="GO:0052381">
    <property type="term" value="F:tRNA dimethylallyltransferase activity"/>
    <property type="evidence" value="ECO:0007669"/>
    <property type="project" value="UniProtKB-UniRule"/>
</dbReference>
<evidence type="ECO:0000256" key="11">
    <source>
        <dbReference type="RuleBase" id="RU003783"/>
    </source>
</evidence>
<comment type="cofactor">
    <cofactor evidence="1 10">
        <name>Mg(2+)</name>
        <dbReference type="ChEBI" id="CHEBI:18420"/>
    </cofactor>
</comment>
<evidence type="ECO:0000256" key="9">
    <source>
        <dbReference type="ARBA" id="ARBA00049563"/>
    </source>
</evidence>
<dbReference type="FunFam" id="1.10.20.140:FF:000001">
    <property type="entry name" value="tRNA dimethylallyltransferase"/>
    <property type="match status" value="1"/>
</dbReference>
<dbReference type="InterPro" id="IPR039657">
    <property type="entry name" value="Dimethylallyltransferase"/>
</dbReference>
<evidence type="ECO:0000256" key="14">
    <source>
        <dbReference type="SAM" id="MobiDB-lite"/>
    </source>
</evidence>
<evidence type="ECO:0000256" key="6">
    <source>
        <dbReference type="ARBA" id="ARBA00022741"/>
    </source>
</evidence>
<dbReference type="Gene3D" id="3.40.50.300">
    <property type="entry name" value="P-loop containing nucleotide triphosphate hydrolases"/>
    <property type="match status" value="1"/>
</dbReference>
<dbReference type="GO" id="GO:0005524">
    <property type="term" value="F:ATP binding"/>
    <property type="evidence" value="ECO:0007669"/>
    <property type="project" value="UniProtKB-UniRule"/>
</dbReference>
<evidence type="ECO:0000313" key="16">
    <source>
        <dbReference type="Proteomes" id="UP000061569"/>
    </source>
</evidence>
<dbReference type="KEGG" id="lez:GLE_1509"/>
<name>A0A0S2DED8_LYSEN</name>
<gene>
    <name evidence="10 15" type="primary">miaA</name>
    <name evidence="15" type="ORF">GLE_1509</name>
</gene>
<feature type="compositionally biased region" description="Pro residues" evidence="14">
    <location>
        <begin position="1"/>
        <end position="10"/>
    </location>
</feature>
<keyword evidence="6 10" id="KW-0547">Nucleotide-binding</keyword>
<feature type="region of interest" description="Disordered" evidence="14">
    <location>
        <begin position="1"/>
        <end position="28"/>
    </location>
</feature>
<evidence type="ECO:0000256" key="4">
    <source>
        <dbReference type="ARBA" id="ARBA00022679"/>
    </source>
</evidence>
<organism evidence="15 16">
    <name type="scientific">Lysobacter enzymogenes</name>
    <dbReference type="NCBI Taxonomy" id="69"/>
    <lineage>
        <taxon>Bacteria</taxon>
        <taxon>Pseudomonadati</taxon>
        <taxon>Pseudomonadota</taxon>
        <taxon>Gammaproteobacteria</taxon>
        <taxon>Lysobacterales</taxon>
        <taxon>Lysobacteraceae</taxon>
        <taxon>Lysobacter</taxon>
    </lineage>
</organism>
<evidence type="ECO:0000256" key="10">
    <source>
        <dbReference type="HAMAP-Rule" id="MF_00185"/>
    </source>
</evidence>
<evidence type="ECO:0000256" key="5">
    <source>
        <dbReference type="ARBA" id="ARBA00022694"/>
    </source>
</evidence>
<dbReference type="SUPFAM" id="SSF52540">
    <property type="entry name" value="P-loop containing nucleoside triphosphate hydrolases"/>
    <property type="match status" value="1"/>
</dbReference>
<protein>
    <recommendedName>
        <fullName evidence="10">tRNA dimethylallyltransferase</fullName>
        <ecNumber evidence="10">2.5.1.75</ecNumber>
    </recommendedName>
    <alternativeName>
        <fullName evidence="10">Dimethylallyl diphosphate:tRNA dimethylallyltransferase</fullName>
        <shortName evidence="10">DMAPP:tRNA dimethylallyltransferase</shortName>
        <shortName evidence="10">DMATase</shortName>
    </alternativeName>
    <alternativeName>
        <fullName evidence="10">Isopentenyl-diphosphate:tRNA isopentenyltransferase</fullName>
        <shortName evidence="10">IPP transferase</shortName>
        <shortName evidence="10">IPPT</shortName>
        <shortName evidence="10">IPTase</shortName>
    </alternativeName>
</protein>
<dbReference type="PATRIC" id="fig|69.6.peg.1490"/>
<dbReference type="EMBL" id="CP013140">
    <property type="protein sequence ID" value="ALN56866.1"/>
    <property type="molecule type" value="Genomic_DNA"/>
</dbReference>
<dbReference type="EC" id="2.5.1.75" evidence="10"/>
<keyword evidence="7 10" id="KW-0067">ATP-binding</keyword>
<reference evidence="15 16" key="1">
    <citation type="submission" date="2015-11" db="EMBL/GenBank/DDBJ databases">
        <title>Genome sequences of Lysobacter enzymogenes strain C3 and Lysobacter antibioticus ATCC 29479.</title>
        <authorList>
            <person name="Kobayashi D.Y."/>
        </authorList>
    </citation>
    <scope>NUCLEOTIDE SEQUENCE [LARGE SCALE GENOMIC DNA]</scope>
    <source>
        <strain evidence="15 16">C3</strain>
    </source>
</reference>
<evidence type="ECO:0000256" key="12">
    <source>
        <dbReference type="RuleBase" id="RU003784"/>
    </source>
</evidence>
<dbReference type="PANTHER" id="PTHR11088">
    <property type="entry name" value="TRNA DIMETHYLALLYLTRANSFERASE"/>
    <property type="match status" value="1"/>
</dbReference>
<feature type="region of interest" description="Interaction with substrate tRNA" evidence="10">
    <location>
        <begin position="228"/>
        <end position="232"/>
    </location>
</feature>
<dbReference type="Gene3D" id="1.10.20.140">
    <property type="match status" value="1"/>
</dbReference>
<evidence type="ECO:0000256" key="13">
    <source>
        <dbReference type="RuleBase" id="RU003785"/>
    </source>
</evidence>
<evidence type="ECO:0000256" key="7">
    <source>
        <dbReference type="ARBA" id="ARBA00022840"/>
    </source>
</evidence>
<comment type="caution">
    <text evidence="10">Lacks conserved residue(s) required for the propagation of feature annotation.</text>
</comment>
<comment type="similarity">
    <text evidence="3 10 13">Belongs to the IPP transferase family.</text>
</comment>
<accession>A0A0S2DED8</accession>
<dbReference type="InterPro" id="IPR018022">
    <property type="entry name" value="IPT"/>
</dbReference>
<evidence type="ECO:0000256" key="1">
    <source>
        <dbReference type="ARBA" id="ARBA00001946"/>
    </source>
</evidence>
<evidence type="ECO:0000313" key="15">
    <source>
        <dbReference type="EMBL" id="ALN56866.1"/>
    </source>
</evidence>
<comment type="catalytic activity">
    <reaction evidence="9 10 11">
        <text>adenosine(37) in tRNA + dimethylallyl diphosphate = N(6)-dimethylallyladenosine(37) in tRNA + diphosphate</text>
        <dbReference type="Rhea" id="RHEA:26482"/>
        <dbReference type="Rhea" id="RHEA-COMP:10162"/>
        <dbReference type="Rhea" id="RHEA-COMP:10375"/>
        <dbReference type="ChEBI" id="CHEBI:33019"/>
        <dbReference type="ChEBI" id="CHEBI:57623"/>
        <dbReference type="ChEBI" id="CHEBI:74411"/>
        <dbReference type="ChEBI" id="CHEBI:74415"/>
        <dbReference type="EC" id="2.5.1.75"/>
    </reaction>
</comment>
<dbReference type="STRING" id="69.GLE_1509"/>
<keyword evidence="4 10" id="KW-0808">Transferase</keyword>
<proteinExistence type="inferred from homology"/>
<keyword evidence="8 10" id="KW-0460">Magnesium</keyword>